<dbReference type="Gene3D" id="3.40.50.150">
    <property type="entry name" value="Vaccinia Virus protein VP39"/>
    <property type="match status" value="1"/>
</dbReference>
<evidence type="ECO:0000313" key="3">
    <source>
        <dbReference type="EMBL" id="ODR03638.1"/>
    </source>
</evidence>
<comment type="caution">
    <text evidence="3">The sequence shown here is derived from an EMBL/GenBank/DDBJ whole genome shotgun (WGS) entry which is preliminary data.</text>
</comment>
<reference evidence="4" key="1">
    <citation type="submission" date="2016-09" db="EMBL/GenBank/DDBJ databases">
        <authorList>
            <person name="Greninger A.L."/>
            <person name="Jerome K.R."/>
            <person name="Mcnair B."/>
            <person name="Wallis C."/>
            <person name="Fang F."/>
        </authorList>
    </citation>
    <scope>NUCLEOTIDE SEQUENCE [LARGE SCALE GENOMIC DNA]</scope>
    <source>
        <strain evidence="4">BC1_M4</strain>
    </source>
</reference>
<keyword evidence="4" id="KW-1185">Reference proteome</keyword>
<dbReference type="AlphaFoldDB" id="A0A1E3SQ48"/>
<gene>
    <name evidence="3" type="ORF">BHQ21_20885</name>
</gene>
<dbReference type="InterPro" id="IPR029063">
    <property type="entry name" value="SAM-dependent_MTases_sf"/>
</dbReference>
<sequence length="81" mass="8888">MDRIRVDLAGPPQTMLATLYAKAAVERIECDWAATTIDARRAPSVAVRSAHFDHWAGQFLAGHDEAVVLHVGCGLDARVYR</sequence>
<keyword evidence="2" id="KW-0808">Transferase</keyword>
<dbReference type="STRING" id="243061.AWC25_18940"/>
<dbReference type="GO" id="GO:0032259">
    <property type="term" value="P:methylation"/>
    <property type="evidence" value="ECO:0007669"/>
    <property type="project" value="UniProtKB-KW"/>
</dbReference>
<keyword evidence="1" id="KW-0489">Methyltransferase</keyword>
<dbReference type="InterPro" id="IPR007213">
    <property type="entry name" value="Ppm1/Ppm2/Tcmp"/>
</dbReference>
<dbReference type="Proteomes" id="UP000094224">
    <property type="component" value="Unassembled WGS sequence"/>
</dbReference>
<protein>
    <recommendedName>
        <fullName evidence="5">S-adenosyl-L-methionine-dependent methyltransferase</fullName>
    </recommendedName>
</protein>
<proteinExistence type="predicted"/>
<evidence type="ECO:0000256" key="1">
    <source>
        <dbReference type="ARBA" id="ARBA00022603"/>
    </source>
</evidence>
<evidence type="ECO:0000313" key="4">
    <source>
        <dbReference type="Proteomes" id="UP000094224"/>
    </source>
</evidence>
<evidence type="ECO:0008006" key="5">
    <source>
        <dbReference type="Google" id="ProtNLM"/>
    </source>
</evidence>
<dbReference type="EMBL" id="MIHC01000043">
    <property type="protein sequence ID" value="ODR03638.1"/>
    <property type="molecule type" value="Genomic_DNA"/>
</dbReference>
<dbReference type="Pfam" id="PF04072">
    <property type="entry name" value="LCM"/>
    <property type="match status" value="1"/>
</dbReference>
<organism evidence="3 4">
    <name type="scientific">Mycobacterium sherrisii</name>
    <dbReference type="NCBI Taxonomy" id="243061"/>
    <lineage>
        <taxon>Bacteria</taxon>
        <taxon>Bacillati</taxon>
        <taxon>Actinomycetota</taxon>
        <taxon>Actinomycetes</taxon>
        <taxon>Mycobacteriales</taxon>
        <taxon>Mycobacteriaceae</taxon>
        <taxon>Mycobacterium</taxon>
        <taxon>Mycobacterium simiae complex</taxon>
    </lineage>
</organism>
<evidence type="ECO:0000256" key="2">
    <source>
        <dbReference type="ARBA" id="ARBA00022679"/>
    </source>
</evidence>
<dbReference type="SUPFAM" id="SSF53335">
    <property type="entry name" value="S-adenosyl-L-methionine-dependent methyltransferases"/>
    <property type="match status" value="1"/>
</dbReference>
<dbReference type="GO" id="GO:0008168">
    <property type="term" value="F:methyltransferase activity"/>
    <property type="evidence" value="ECO:0007669"/>
    <property type="project" value="UniProtKB-KW"/>
</dbReference>
<name>A0A1E3SQ48_9MYCO</name>
<accession>A0A1E3SQ48</accession>